<evidence type="ECO:0000313" key="3">
    <source>
        <dbReference type="Proteomes" id="UP000325782"/>
    </source>
</evidence>
<accession>V5NWN0</accession>
<feature type="compositionally biased region" description="Low complexity" evidence="1">
    <location>
        <begin position="9"/>
        <end position="21"/>
    </location>
</feature>
<proteinExistence type="predicted"/>
<dbReference type="GeneID" id="80532736"/>
<feature type="region of interest" description="Disordered" evidence="1">
    <location>
        <begin position="129"/>
        <end position="156"/>
    </location>
</feature>
<dbReference type="Proteomes" id="UP000325782">
    <property type="component" value="Segment"/>
</dbReference>
<evidence type="ECO:0000256" key="1">
    <source>
        <dbReference type="SAM" id="MobiDB-lite"/>
    </source>
</evidence>
<feature type="region of interest" description="Disordered" evidence="1">
    <location>
        <begin position="211"/>
        <end position="247"/>
    </location>
</feature>
<name>V5NWN0_9ALPH</name>
<feature type="region of interest" description="Disordered" evidence="1">
    <location>
        <begin position="1"/>
        <end position="41"/>
    </location>
</feature>
<keyword evidence="3" id="KW-1185">Reference proteome</keyword>
<reference evidence="2 3" key="1">
    <citation type="journal article" date="2012" name="PLoS ONE">
        <title>The genome of Chelonid herpesvirus 5 harbors atypical genes.</title>
        <authorList>
            <person name="Ackermann M."/>
            <person name="Koriabine M."/>
            <person name="Hartmann-Fritsch F."/>
            <person name="de Jong P.J."/>
            <person name="Lewis T.D."/>
            <person name="Schetle N."/>
            <person name="Work T.M."/>
            <person name="Dagenais J."/>
            <person name="Balazs G.H."/>
            <person name="Leong J.A."/>
        </authorList>
    </citation>
    <scope>NUCLEOTIDE SEQUENCE [LARGE SCALE GENOMIC DNA]</scope>
</reference>
<dbReference type="KEGG" id="vg:80532736"/>
<dbReference type="RefSeq" id="YP_010795577.1">
    <property type="nucleotide sequence ID" value="NC_075701.1"/>
</dbReference>
<protein>
    <submittedName>
        <fullName evidence="2">ICP4b</fullName>
    </submittedName>
</protein>
<gene>
    <name evidence="2" type="primary">HP38</name>
</gene>
<dbReference type="EMBL" id="HQ878327">
    <property type="protein sequence ID" value="AHA93386.1"/>
    <property type="molecule type" value="Genomic_DNA"/>
</dbReference>
<sequence>MVCPPRAAPRPASLSPSLPRAGGRLGPGDGFRPGATSQHLTTPRLAFSVSRHPGATSARLRATGLGRLLSNRVPGRSWPECSLTHPVSLPRAARRIADCSSPTQTANPVLRAIAGLPCARSGRRAVREAHGVHGDSPWPPSPTRAPSASPWARRITSGDPQGNFFLELHSQPAQPRSDPCFRWLPLPLSVTAAPGLAQVSAINLAERVPPSHPLPSWGTQQSLATATHRTARHGRCTSTGGRRSAVS</sequence>
<evidence type="ECO:0000313" key="2">
    <source>
        <dbReference type="EMBL" id="AHA93386.1"/>
    </source>
</evidence>
<feature type="compositionally biased region" description="Polar residues" evidence="1">
    <location>
        <begin position="217"/>
        <end position="228"/>
    </location>
</feature>
<feature type="compositionally biased region" description="Polar residues" evidence="1">
    <location>
        <begin position="236"/>
        <end position="247"/>
    </location>
</feature>
<feature type="compositionally biased region" description="Low complexity" evidence="1">
    <location>
        <begin position="144"/>
        <end position="154"/>
    </location>
</feature>
<organism evidence="2 3">
    <name type="scientific">Chelonid alphaherpesvirus 5</name>
    <dbReference type="NCBI Taxonomy" id="702736"/>
    <lineage>
        <taxon>Viruses</taxon>
        <taxon>Duplodnaviria</taxon>
        <taxon>Heunggongvirae</taxon>
        <taxon>Peploviricota</taxon>
        <taxon>Herviviricetes</taxon>
        <taxon>Herpesvirales</taxon>
        <taxon>Orthoherpesviridae</taxon>
        <taxon>Alphaherpesvirinae</taxon>
        <taxon>Scutavirus</taxon>
        <taxon>Scutavirus chelonidalpha5</taxon>
    </lineage>
</organism>